<comment type="caution">
    <text evidence="4">The sequence shown here is derived from an EMBL/GenBank/DDBJ whole genome shotgun (WGS) entry which is preliminary data.</text>
</comment>
<dbReference type="AlphaFoldDB" id="A0A5A7UJZ3"/>
<protein>
    <recommendedName>
        <fullName evidence="3">Reverse transcriptase Ty1/copia-type domain-containing protein</fullName>
    </recommendedName>
</protein>
<gene>
    <name evidence="5" type="ORF">E5676_scaffold519G00200</name>
    <name evidence="4" type="ORF">E6C27_scaffold24G003420</name>
</gene>
<evidence type="ECO:0000313" key="5">
    <source>
        <dbReference type="EMBL" id="TYK20395.1"/>
    </source>
</evidence>
<evidence type="ECO:0000313" key="6">
    <source>
        <dbReference type="Proteomes" id="UP000321393"/>
    </source>
</evidence>
<dbReference type="OrthoDB" id="1920930at2759"/>
<name>A0A5A7UJZ3_CUCMM</name>
<evidence type="ECO:0000313" key="4">
    <source>
        <dbReference type="EMBL" id="KAA0054556.1"/>
    </source>
</evidence>
<dbReference type="Proteomes" id="UP000321947">
    <property type="component" value="Unassembled WGS sequence"/>
</dbReference>
<organism evidence="4 6">
    <name type="scientific">Cucumis melo var. makuwa</name>
    <name type="common">Oriental melon</name>
    <dbReference type="NCBI Taxonomy" id="1194695"/>
    <lineage>
        <taxon>Eukaryota</taxon>
        <taxon>Viridiplantae</taxon>
        <taxon>Streptophyta</taxon>
        <taxon>Embryophyta</taxon>
        <taxon>Tracheophyta</taxon>
        <taxon>Spermatophyta</taxon>
        <taxon>Magnoliopsida</taxon>
        <taxon>eudicotyledons</taxon>
        <taxon>Gunneridae</taxon>
        <taxon>Pentapetalae</taxon>
        <taxon>rosids</taxon>
        <taxon>fabids</taxon>
        <taxon>Cucurbitales</taxon>
        <taxon>Cucurbitaceae</taxon>
        <taxon>Benincaseae</taxon>
        <taxon>Cucumis</taxon>
    </lineage>
</organism>
<dbReference type="InterPro" id="IPR012337">
    <property type="entry name" value="RNaseH-like_sf"/>
</dbReference>
<sequence>MILVIADLRFVLMEDCLPFLIQNASQSVKDTYDRWTKANDKACIYILASMSDILSKKHEIMVIARQIMDSFREIFGQPSIQIKQEAIKYVYNARMKKDQSVKENVLDMIVKFNVAEMNGVVFDEKSQVSYILKSLSKSFLQFRCNTEMNKIEYNMTTLLKELQTFQSLKGRKEGEANVVHSRSSFKQFEEDEMTLKVETGDVISARAMEDAKLGYINLDRIGRLVNNGLLNEFEDDSLLPCESCLEGKMTKRPFTGKGYKAKEPLELIHSDLCDPMNHKSEALEKFKEYKAEVENILSKKIKILRSDRGGEYMDLRFQNYMIEHGIKSQLSAPGLLMKLVPHQELMKSPHQVVIEDDGVEDPLSYKQAMNDVDKDQWVKGMDLEMESSFDQNVDEPCVYKKINKGKATFLVLYVDDILLIGNDVGYLTIVKTWLAAQFQMKDLGEAQYVLDIQIIRDRKNKMLARSQATYIDKMLVRYLMHNSKKSLLPFRHGVHLSKK</sequence>
<dbReference type="InterPro" id="IPR039537">
    <property type="entry name" value="Retrotran_Ty1/copia-like"/>
</dbReference>
<evidence type="ECO:0000256" key="1">
    <source>
        <dbReference type="ARBA" id="ARBA00022723"/>
    </source>
</evidence>
<keyword evidence="1" id="KW-0479">Metal-binding</keyword>
<dbReference type="InterPro" id="IPR013103">
    <property type="entry name" value="RVT_2"/>
</dbReference>
<dbReference type="Proteomes" id="UP000321393">
    <property type="component" value="Unassembled WGS sequence"/>
</dbReference>
<feature type="domain" description="Reverse transcriptase Ty1/copia-type" evidence="3">
    <location>
        <begin position="383"/>
        <end position="489"/>
    </location>
</feature>
<dbReference type="Pfam" id="PF14223">
    <property type="entry name" value="Retrotran_gag_2"/>
    <property type="match status" value="1"/>
</dbReference>
<proteinExistence type="predicted"/>
<evidence type="ECO:0000256" key="2">
    <source>
        <dbReference type="ARBA" id="ARBA00022801"/>
    </source>
</evidence>
<dbReference type="EMBL" id="SSTD01006358">
    <property type="protein sequence ID" value="TYK20395.1"/>
    <property type="molecule type" value="Genomic_DNA"/>
</dbReference>
<evidence type="ECO:0000259" key="3">
    <source>
        <dbReference type="Pfam" id="PF07727"/>
    </source>
</evidence>
<dbReference type="EMBL" id="SSTE01008830">
    <property type="protein sequence ID" value="KAA0054556.1"/>
    <property type="molecule type" value="Genomic_DNA"/>
</dbReference>
<evidence type="ECO:0000313" key="7">
    <source>
        <dbReference type="Proteomes" id="UP000321947"/>
    </source>
</evidence>
<dbReference type="PANTHER" id="PTHR42648">
    <property type="entry name" value="TRANSPOSASE, PUTATIVE-RELATED"/>
    <property type="match status" value="1"/>
</dbReference>
<reference evidence="6 7" key="1">
    <citation type="submission" date="2019-08" db="EMBL/GenBank/DDBJ databases">
        <title>Draft genome sequences of two oriental melons (Cucumis melo L. var makuwa).</title>
        <authorList>
            <person name="Kwon S.-Y."/>
        </authorList>
    </citation>
    <scope>NUCLEOTIDE SEQUENCE [LARGE SCALE GENOMIC DNA]</scope>
    <source>
        <strain evidence="7">cv. Chang Bougi</strain>
        <strain evidence="6">cv. SW 3</strain>
        <tissue evidence="4">Leaf</tissue>
    </source>
</reference>
<dbReference type="SUPFAM" id="SSF53098">
    <property type="entry name" value="Ribonuclease H-like"/>
    <property type="match status" value="1"/>
</dbReference>
<dbReference type="GO" id="GO:0016787">
    <property type="term" value="F:hydrolase activity"/>
    <property type="evidence" value="ECO:0007669"/>
    <property type="project" value="UniProtKB-KW"/>
</dbReference>
<accession>A0A5A7UJZ3</accession>
<dbReference type="GO" id="GO:0046872">
    <property type="term" value="F:metal ion binding"/>
    <property type="evidence" value="ECO:0007669"/>
    <property type="project" value="UniProtKB-KW"/>
</dbReference>
<keyword evidence="2" id="KW-0378">Hydrolase</keyword>
<dbReference type="PANTHER" id="PTHR42648:SF27">
    <property type="entry name" value="RNA-DIRECTED DNA POLYMERASE"/>
    <property type="match status" value="1"/>
</dbReference>
<dbReference type="Pfam" id="PF07727">
    <property type="entry name" value="RVT_2"/>
    <property type="match status" value="1"/>
</dbReference>